<keyword evidence="3 5" id="KW-1133">Transmembrane helix</keyword>
<feature type="transmembrane region" description="Helical" evidence="5">
    <location>
        <begin position="90"/>
        <end position="108"/>
    </location>
</feature>
<evidence type="ECO:0008006" key="8">
    <source>
        <dbReference type="Google" id="ProtNLM"/>
    </source>
</evidence>
<evidence type="ECO:0000313" key="7">
    <source>
        <dbReference type="Proteomes" id="UP000654370"/>
    </source>
</evidence>
<feature type="transmembrane region" description="Helical" evidence="5">
    <location>
        <begin position="120"/>
        <end position="139"/>
    </location>
</feature>
<keyword evidence="4 5" id="KW-0472">Membrane</keyword>
<name>A0A8H7PTR0_MORIS</name>
<feature type="transmembrane region" description="Helical" evidence="5">
    <location>
        <begin position="308"/>
        <end position="330"/>
    </location>
</feature>
<evidence type="ECO:0000256" key="2">
    <source>
        <dbReference type="ARBA" id="ARBA00022692"/>
    </source>
</evidence>
<feature type="transmembrane region" description="Helical" evidence="5">
    <location>
        <begin position="249"/>
        <end position="269"/>
    </location>
</feature>
<feature type="transmembrane region" description="Helical" evidence="5">
    <location>
        <begin position="159"/>
        <end position="180"/>
    </location>
</feature>
<dbReference type="PANTHER" id="PTHR12570:SF86">
    <property type="entry name" value="ADR321CP"/>
    <property type="match status" value="1"/>
</dbReference>
<protein>
    <recommendedName>
        <fullName evidence="8">Magnesium transporter</fullName>
    </recommendedName>
</protein>
<comment type="subcellular location">
    <subcellularLocation>
        <location evidence="1">Membrane</location>
        <topology evidence="1">Multi-pass membrane protein</topology>
    </subcellularLocation>
</comment>
<evidence type="ECO:0000256" key="4">
    <source>
        <dbReference type="ARBA" id="ARBA00023136"/>
    </source>
</evidence>
<organism evidence="6 7">
    <name type="scientific">Mortierella isabellina</name>
    <name type="common">Filamentous fungus</name>
    <name type="synonym">Umbelopsis isabellina</name>
    <dbReference type="NCBI Taxonomy" id="91625"/>
    <lineage>
        <taxon>Eukaryota</taxon>
        <taxon>Fungi</taxon>
        <taxon>Fungi incertae sedis</taxon>
        <taxon>Mucoromycota</taxon>
        <taxon>Mucoromycotina</taxon>
        <taxon>Umbelopsidomycetes</taxon>
        <taxon>Umbelopsidales</taxon>
        <taxon>Umbelopsidaceae</taxon>
        <taxon>Umbelopsis</taxon>
    </lineage>
</organism>
<evidence type="ECO:0000256" key="3">
    <source>
        <dbReference type="ARBA" id="ARBA00022989"/>
    </source>
</evidence>
<sequence length="398" mass="44753">MHEPPPDNNFWLALSISIATNLIQPKTFATLKSQSFALAIQRKSHILNDTIYPIEHRKNAFRRPLWVAGFSSYLIANIIGSIFTIGYLPIVILAPIGAMGLVFNAIFAKIVLGDPFTRKSIAGTVLIIIGAMLIGGFGVVREPNHSLEDLIRLYHRPTFIAYFSVLEFFTIIMLMATHYLEYRMNRMELGSLPESKYMKMADLPDLKMKLGISYGMLSGNISSQSLLFAKSGLELLILTIFHGENQFKYFLTWVLVAIMIVTALLQLFYLNKGLRLCDTVILIPLSFCTFNVSCLFNGLVYYNQWGRLFWWQILCVMIGIVILVSGVLILSWRTSVVEEPEPTNDMPADADQVDEVTMGGISGVAVVQGPSTRPPTEKTRLLANRRRSTMESDEFYGI</sequence>
<accession>A0A8H7PTR0</accession>
<dbReference type="Gene3D" id="1.10.3730.20">
    <property type="match status" value="1"/>
</dbReference>
<keyword evidence="2 5" id="KW-0812">Transmembrane</keyword>
<dbReference type="Pfam" id="PF05653">
    <property type="entry name" value="Mg_trans_NIPA"/>
    <property type="match status" value="2"/>
</dbReference>
<dbReference type="InterPro" id="IPR037185">
    <property type="entry name" value="EmrE-like"/>
</dbReference>
<dbReference type="GO" id="GO:0016020">
    <property type="term" value="C:membrane"/>
    <property type="evidence" value="ECO:0007669"/>
    <property type="project" value="UniProtKB-SubCell"/>
</dbReference>
<dbReference type="EMBL" id="JAEPQZ010000006">
    <property type="protein sequence ID" value="KAG2180177.1"/>
    <property type="molecule type" value="Genomic_DNA"/>
</dbReference>
<evidence type="ECO:0000256" key="5">
    <source>
        <dbReference type="SAM" id="Phobius"/>
    </source>
</evidence>
<feature type="transmembrane region" description="Helical" evidence="5">
    <location>
        <begin position="65"/>
        <end position="84"/>
    </location>
</feature>
<dbReference type="PANTHER" id="PTHR12570">
    <property type="match status" value="1"/>
</dbReference>
<dbReference type="InterPro" id="IPR008521">
    <property type="entry name" value="Mg_trans_NIPA"/>
</dbReference>
<evidence type="ECO:0000256" key="1">
    <source>
        <dbReference type="ARBA" id="ARBA00004141"/>
    </source>
</evidence>
<dbReference type="SUPFAM" id="SSF103481">
    <property type="entry name" value="Multidrug resistance efflux transporter EmrE"/>
    <property type="match status" value="1"/>
</dbReference>
<proteinExistence type="predicted"/>
<comment type="caution">
    <text evidence="6">The sequence shown here is derived from an EMBL/GenBank/DDBJ whole genome shotgun (WGS) entry which is preliminary data.</text>
</comment>
<dbReference type="Proteomes" id="UP000654370">
    <property type="component" value="Unassembled WGS sequence"/>
</dbReference>
<dbReference type="GO" id="GO:0015095">
    <property type="term" value="F:magnesium ion transmembrane transporter activity"/>
    <property type="evidence" value="ECO:0007669"/>
    <property type="project" value="InterPro"/>
</dbReference>
<dbReference type="AlphaFoldDB" id="A0A8H7PTR0"/>
<dbReference type="OrthoDB" id="2504919at2759"/>
<gene>
    <name evidence="6" type="ORF">INT43_003966</name>
</gene>
<reference evidence="6" key="1">
    <citation type="submission" date="2020-12" db="EMBL/GenBank/DDBJ databases">
        <title>Metabolic potential, ecology and presence of endohyphal bacteria is reflected in genomic diversity of Mucoromycotina.</title>
        <authorList>
            <person name="Muszewska A."/>
            <person name="Okrasinska A."/>
            <person name="Steczkiewicz K."/>
            <person name="Drgas O."/>
            <person name="Orlowska M."/>
            <person name="Perlinska-Lenart U."/>
            <person name="Aleksandrzak-Piekarczyk T."/>
            <person name="Szatraj K."/>
            <person name="Zielenkiewicz U."/>
            <person name="Pilsyk S."/>
            <person name="Malc E."/>
            <person name="Mieczkowski P."/>
            <person name="Kruszewska J.S."/>
            <person name="Biernat P."/>
            <person name="Pawlowska J."/>
        </authorList>
    </citation>
    <scope>NUCLEOTIDE SEQUENCE</scope>
    <source>
        <strain evidence="6">WA0000067209</strain>
    </source>
</reference>
<evidence type="ECO:0000313" key="6">
    <source>
        <dbReference type="EMBL" id="KAG2180177.1"/>
    </source>
</evidence>
<keyword evidence="7" id="KW-1185">Reference proteome</keyword>
<feature type="transmembrane region" description="Helical" evidence="5">
    <location>
        <begin position="281"/>
        <end position="302"/>
    </location>
</feature>